<reference evidence="3" key="1">
    <citation type="journal article" date="2022" name="bioRxiv">
        <title>Sequencing and chromosome-scale assembly of the giantPleurodeles waltlgenome.</title>
        <authorList>
            <person name="Brown T."/>
            <person name="Elewa A."/>
            <person name="Iarovenko S."/>
            <person name="Subramanian E."/>
            <person name="Araus A.J."/>
            <person name="Petzold A."/>
            <person name="Susuki M."/>
            <person name="Suzuki K.-i.T."/>
            <person name="Hayashi T."/>
            <person name="Toyoda A."/>
            <person name="Oliveira C."/>
            <person name="Osipova E."/>
            <person name="Leigh N.D."/>
            <person name="Simon A."/>
            <person name="Yun M.H."/>
        </authorList>
    </citation>
    <scope>NUCLEOTIDE SEQUENCE</scope>
    <source>
        <strain evidence="3">20211129_DDA</strain>
        <tissue evidence="3">Liver</tissue>
    </source>
</reference>
<feature type="region of interest" description="Disordered" evidence="2">
    <location>
        <begin position="18"/>
        <end position="56"/>
    </location>
</feature>
<evidence type="ECO:0000256" key="1">
    <source>
        <dbReference type="SAM" id="Coils"/>
    </source>
</evidence>
<evidence type="ECO:0000313" key="3">
    <source>
        <dbReference type="EMBL" id="KAJ1162091.1"/>
    </source>
</evidence>
<dbReference type="SUPFAM" id="SSF57997">
    <property type="entry name" value="Tropomyosin"/>
    <property type="match status" value="1"/>
</dbReference>
<keyword evidence="4" id="KW-1185">Reference proteome</keyword>
<evidence type="ECO:0000256" key="2">
    <source>
        <dbReference type="SAM" id="MobiDB-lite"/>
    </source>
</evidence>
<organism evidence="3 4">
    <name type="scientific">Pleurodeles waltl</name>
    <name type="common">Iberian ribbed newt</name>
    <dbReference type="NCBI Taxonomy" id="8319"/>
    <lineage>
        <taxon>Eukaryota</taxon>
        <taxon>Metazoa</taxon>
        <taxon>Chordata</taxon>
        <taxon>Craniata</taxon>
        <taxon>Vertebrata</taxon>
        <taxon>Euteleostomi</taxon>
        <taxon>Amphibia</taxon>
        <taxon>Batrachia</taxon>
        <taxon>Caudata</taxon>
        <taxon>Salamandroidea</taxon>
        <taxon>Salamandridae</taxon>
        <taxon>Pleurodelinae</taxon>
        <taxon>Pleurodeles</taxon>
    </lineage>
</organism>
<gene>
    <name evidence="3" type="ORF">NDU88_002569</name>
</gene>
<feature type="coiled-coil region" evidence="1">
    <location>
        <begin position="60"/>
        <end position="129"/>
    </location>
</feature>
<name>A0AAV7SBB1_PLEWA</name>
<protein>
    <submittedName>
        <fullName evidence="3">Uncharacterized protein</fullName>
    </submittedName>
</protein>
<evidence type="ECO:0000313" key="4">
    <source>
        <dbReference type="Proteomes" id="UP001066276"/>
    </source>
</evidence>
<proteinExistence type="predicted"/>
<accession>A0AAV7SBB1</accession>
<dbReference type="EMBL" id="JANPWB010000008">
    <property type="protein sequence ID" value="KAJ1162091.1"/>
    <property type="molecule type" value="Genomic_DNA"/>
</dbReference>
<dbReference type="Proteomes" id="UP001066276">
    <property type="component" value="Chromosome 4_2"/>
</dbReference>
<sequence length="135" mass="15343">MLLRGGYYSPTGWSPCAWTQPGKTPEQCMREPRPSGTDAVAQAEPGAEGIVDEDPQLGRRLEIAADVKDLERELVDLGQRVNTLEQTHDAQEEELDCHRRELFTLQDKNQELQYQLNDLENRSRRSNIRIKGVPA</sequence>
<dbReference type="AlphaFoldDB" id="A0AAV7SBB1"/>
<comment type="caution">
    <text evidence="3">The sequence shown here is derived from an EMBL/GenBank/DDBJ whole genome shotgun (WGS) entry which is preliminary data.</text>
</comment>
<keyword evidence="1" id="KW-0175">Coiled coil</keyword>